<name>A0A1V0UCA8_STRVN</name>
<dbReference type="InterPro" id="IPR005754">
    <property type="entry name" value="Sortase"/>
</dbReference>
<dbReference type="CDD" id="cd05830">
    <property type="entry name" value="Sortase_E"/>
    <property type="match status" value="1"/>
</dbReference>
<gene>
    <name evidence="4" type="ORF">B1H20_16650</name>
</gene>
<dbReference type="STRING" id="1935.B1H20_16650"/>
<accession>A0A1V0UCA8</accession>
<dbReference type="InterPro" id="IPR042003">
    <property type="entry name" value="Sortase_E"/>
</dbReference>
<reference evidence="4 5" key="1">
    <citation type="submission" date="2017-03" db="EMBL/GenBank/DDBJ databases">
        <title>Complete Genome Sequence of a natural compounds producer, Streptomyces violaceus S21.</title>
        <authorList>
            <person name="Zhong C."/>
            <person name="Zhao Z."/>
            <person name="Fu J."/>
            <person name="Zong G."/>
            <person name="Qin R."/>
            <person name="Cao G."/>
        </authorList>
    </citation>
    <scope>NUCLEOTIDE SEQUENCE [LARGE SCALE GENOMIC DNA]</scope>
    <source>
        <strain evidence="4 5">S21</strain>
    </source>
</reference>
<feature type="active site" description="Proton donor/acceptor" evidence="2">
    <location>
        <position position="151"/>
    </location>
</feature>
<dbReference type="Gene3D" id="2.40.260.10">
    <property type="entry name" value="Sortase"/>
    <property type="match status" value="1"/>
</dbReference>
<dbReference type="NCBIfam" id="NF033747">
    <property type="entry name" value="class_E_sortase"/>
    <property type="match status" value="1"/>
</dbReference>
<feature type="region of interest" description="Disordered" evidence="3">
    <location>
        <begin position="53"/>
        <end position="98"/>
    </location>
</feature>
<dbReference type="SUPFAM" id="SSF63817">
    <property type="entry name" value="Sortase"/>
    <property type="match status" value="1"/>
</dbReference>
<evidence type="ECO:0000313" key="4">
    <source>
        <dbReference type="EMBL" id="ARF62839.1"/>
    </source>
</evidence>
<organism evidence="4 5">
    <name type="scientific">Streptomyces violaceoruber</name>
    <dbReference type="NCBI Taxonomy" id="1935"/>
    <lineage>
        <taxon>Bacteria</taxon>
        <taxon>Bacillati</taxon>
        <taxon>Actinomycetota</taxon>
        <taxon>Actinomycetes</taxon>
        <taxon>Kitasatosporales</taxon>
        <taxon>Streptomycetaceae</taxon>
        <taxon>Streptomyces</taxon>
        <taxon>Streptomyces violaceoruber group</taxon>
    </lineage>
</organism>
<dbReference type="EMBL" id="CP020570">
    <property type="protein sequence ID" value="ARF62839.1"/>
    <property type="molecule type" value="Genomic_DNA"/>
</dbReference>
<evidence type="ECO:0000313" key="5">
    <source>
        <dbReference type="Proteomes" id="UP000192445"/>
    </source>
</evidence>
<evidence type="ECO:0000256" key="1">
    <source>
        <dbReference type="ARBA" id="ARBA00022801"/>
    </source>
</evidence>
<dbReference type="OrthoDB" id="5242879at2"/>
<keyword evidence="1" id="KW-0378">Hydrolase</keyword>
<dbReference type="Pfam" id="PF04203">
    <property type="entry name" value="Sortase"/>
    <property type="match status" value="1"/>
</dbReference>
<feature type="active site" description="Acyl-thioester intermediate" evidence="2">
    <location>
        <position position="220"/>
    </location>
</feature>
<feature type="compositionally biased region" description="Low complexity" evidence="3">
    <location>
        <begin position="53"/>
        <end position="90"/>
    </location>
</feature>
<dbReference type="InterPro" id="IPR023365">
    <property type="entry name" value="Sortase_dom-sf"/>
</dbReference>
<dbReference type="KEGG" id="svu:B1H20_16650"/>
<dbReference type="Proteomes" id="UP000192445">
    <property type="component" value="Chromosome"/>
</dbReference>
<dbReference type="NCBIfam" id="TIGR01076">
    <property type="entry name" value="sortase_fam"/>
    <property type="match status" value="1"/>
</dbReference>
<dbReference type="AlphaFoldDB" id="A0A1V0UCA8"/>
<evidence type="ECO:0000256" key="3">
    <source>
        <dbReference type="SAM" id="MobiDB-lite"/>
    </source>
</evidence>
<dbReference type="GO" id="GO:0016787">
    <property type="term" value="F:hydrolase activity"/>
    <property type="evidence" value="ECO:0007669"/>
    <property type="project" value="UniProtKB-KW"/>
</dbReference>
<sequence length="252" mass="26793">MSVRLVVRTLSELCITVGALIVLFVVHLLFWTGVRAADAAEAEIDSLRSRWAGASAPAPAPPSDSTGPSPTPSAPASGGPAPSPSERSGPAAPPPYRDGKPFATLRIPRFGAAWEWPVLENTAVATLRKGLGHYRGSARPGELGNFAVAGHRRTYGDPFKDFPELRPGDAVVVNDGTAWFTYRIARKPYRTVPGDTAVVDPVPRGSGFDGPGRYLTLTTCDPEWGSSHRLIAWAHLDAVRPVSEGRPPELSG</sequence>
<evidence type="ECO:0000256" key="2">
    <source>
        <dbReference type="PIRSR" id="PIRSR605754-1"/>
    </source>
</evidence>
<protein>
    <submittedName>
        <fullName evidence="4">Class E sortase</fullName>
    </submittedName>
</protein>
<dbReference type="RefSeq" id="WP_032772752.1">
    <property type="nucleotide sequence ID" value="NZ_CP020570.1"/>
</dbReference>
<dbReference type="InterPro" id="IPR053465">
    <property type="entry name" value="Sortase_Class_E"/>
</dbReference>
<proteinExistence type="predicted"/>